<proteinExistence type="predicted"/>
<dbReference type="PANTHER" id="PTHR43584">
    <property type="entry name" value="NUCLEOTIDYL TRANSFERASE"/>
    <property type="match status" value="1"/>
</dbReference>
<evidence type="ECO:0000256" key="11">
    <source>
        <dbReference type="ARBA" id="ARBA00048493"/>
    </source>
</evidence>
<dbReference type="InterPro" id="IPR050065">
    <property type="entry name" value="GlmU-like"/>
</dbReference>
<accession>A0A3N6P4B8</accession>
<dbReference type="PANTHER" id="PTHR43584:SF8">
    <property type="entry name" value="N-ACETYLMURAMATE ALPHA-1-PHOSPHATE URIDYLYLTRANSFERASE"/>
    <property type="match status" value="1"/>
</dbReference>
<dbReference type="Proteomes" id="UP000273828">
    <property type="component" value="Unassembled WGS sequence"/>
</dbReference>
<evidence type="ECO:0000256" key="10">
    <source>
        <dbReference type="ARBA" id="ARBA00048247"/>
    </source>
</evidence>
<dbReference type="Pfam" id="PF00483">
    <property type="entry name" value="NTP_transferase"/>
    <property type="match status" value="1"/>
</dbReference>
<gene>
    <name evidence="14" type="ORF">EA462_09520</name>
</gene>
<feature type="domain" description="Mannose-1-phosphate guanyltransferase C-terminal" evidence="13">
    <location>
        <begin position="259"/>
        <end position="381"/>
    </location>
</feature>
<dbReference type="SUPFAM" id="SSF53448">
    <property type="entry name" value="Nucleotide-diphospho-sugar transferases"/>
    <property type="match status" value="1"/>
</dbReference>
<dbReference type="GO" id="GO:0019134">
    <property type="term" value="F:glucosamine-1-phosphate N-acetyltransferase activity"/>
    <property type="evidence" value="ECO:0007669"/>
    <property type="project" value="UniProtKB-EC"/>
</dbReference>
<keyword evidence="7" id="KW-0548">Nucleotidyltransferase</keyword>
<evidence type="ECO:0000259" key="13">
    <source>
        <dbReference type="Pfam" id="PF25087"/>
    </source>
</evidence>
<dbReference type="EC" id="2.3.1.157" evidence="3"/>
<keyword evidence="6 14" id="KW-0808">Transferase</keyword>
<dbReference type="AlphaFoldDB" id="A0A3N6P4B8"/>
<dbReference type="CDD" id="cd04181">
    <property type="entry name" value="NTP_transferase"/>
    <property type="match status" value="1"/>
</dbReference>
<evidence type="ECO:0000256" key="1">
    <source>
        <dbReference type="ARBA" id="ARBA00005166"/>
    </source>
</evidence>
<dbReference type="InterPro" id="IPR011004">
    <property type="entry name" value="Trimer_LpxA-like_sf"/>
</dbReference>
<keyword evidence="15" id="KW-1185">Reference proteome</keyword>
<dbReference type="InterPro" id="IPR018357">
    <property type="entry name" value="Hexapep_transf_CS"/>
</dbReference>
<evidence type="ECO:0000256" key="5">
    <source>
        <dbReference type="ARBA" id="ARBA00013414"/>
    </source>
</evidence>
<evidence type="ECO:0000259" key="12">
    <source>
        <dbReference type="Pfam" id="PF00483"/>
    </source>
</evidence>
<dbReference type="RefSeq" id="WP_124178318.1">
    <property type="nucleotide sequence ID" value="NZ_REFY01000003.1"/>
</dbReference>
<feature type="domain" description="Nucleotidyl transferase" evidence="12">
    <location>
        <begin position="6"/>
        <end position="232"/>
    </location>
</feature>
<reference evidence="14 15" key="1">
    <citation type="submission" date="2018-10" db="EMBL/GenBank/DDBJ databases">
        <title>Natrarchaeobius chitinivorans gen. nov., sp. nov., and Natrarchaeobius haloalkaliphilus sp. nov., alkaliphilic, chitin-utilizing haloarchaea from hypersaline alkaline lakes.</title>
        <authorList>
            <person name="Sorokin D.Y."/>
            <person name="Elcheninov A.G."/>
            <person name="Kostrikina N.A."/>
            <person name="Bale N.J."/>
            <person name="Sinninghe Damste J.S."/>
            <person name="Khijniak T.V."/>
            <person name="Kublanov I.V."/>
            <person name="Toshchakov S.V."/>
        </authorList>
    </citation>
    <scope>NUCLEOTIDE SEQUENCE [LARGE SCALE GENOMIC DNA]</scope>
    <source>
        <strain evidence="14 15">AArcht-Sl</strain>
    </source>
</reference>
<comment type="pathway">
    <text evidence="1">Nucleotide-sugar biosynthesis; UDP-N-acetyl-alpha-D-glucosamine biosynthesis; N-acetyl-alpha-D-glucosamine 1-phosphate from alpha-D-glucosamine 6-phosphate (route II): step 2/2.</text>
</comment>
<dbReference type="PROSITE" id="PS00101">
    <property type="entry name" value="HEXAPEP_TRANSFERASES"/>
    <property type="match status" value="1"/>
</dbReference>
<dbReference type="Pfam" id="PF25087">
    <property type="entry name" value="GMPPB_C"/>
    <property type="match status" value="1"/>
</dbReference>
<dbReference type="InterPro" id="IPR005835">
    <property type="entry name" value="NTP_transferase_dom"/>
</dbReference>
<comment type="catalytic activity">
    <reaction evidence="11">
        <text>N-acetyl-alpha-D-glucosamine 1-phosphate + UTP + H(+) = UDP-N-acetyl-alpha-D-glucosamine + diphosphate</text>
        <dbReference type="Rhea" id="RHEA:13509"/>
        <dbReference type="ChEBI" id="CHEBI:15378"/>
        <dbReference type="ChEBI" id="CHEBI:33019"/>
        <dbReference type="ChEBI" id="CHEBI:46398"/>
        <dbReference type="ChEBI" id="CHEBI:57705"/>
        <dbReference type="ChEBI" id="CHEBI:57776"/>
        <dbReference type="EC" id="2.7.7.23"/>
    </reaction>
</comment>
<organism evidence="14 15">
    <name type="scientific">Natrarchaeobius halalkaliphilus</name>
    <dbReference type="NCBI Taxonomy" id="1679091"/>
    <lineage>
        <taxon>Archaea</taxon>
        <taxon>Methanobacteriati</taxon>
        <taxon>Methanobacteriota</taxon>
        <taxon>Stenosarchaea group</taxon>
        <taxon>Halobacteria</taxon>
        <taxon>Halobacteriales</taxon>
        <taxon>Natrialbaceae</taxon>
        <taxon>Natrarchaeobius</taxon>
    </lineage>
</organism>
<dbReference type="EMBL" id="REFY01000003">
    <property type="protein sequence ID" value="RQG90215.1"/>
    <property type="molecule type" value="Genomic_DNA"/>
</dbReference>
<dbReference type="SUPFAM" id="SSF51161">
    <property type="entry name" value="Trimeric LpxA-like enzymes"/>
    <property type="match status" value="1"/>
</dbReference>
<dbReference type="OrthoDB" id="15372at2157"/>
<comment type="caution">
    <text evidence="14">The sequence shown here is derived from an EMBL/GenBank/DDBJ whole genome shotgun (WGS) entry which is preliminary data.</text>
</comment>
<dbReference type="EC" id="2.7.7.23" evidence="4"/>
<keyword evidence="9" id="KW-0012">Acyltransferase</keyword>
<dbReference type="GO" id="GO:0003977">
    <property type="term" value="F:UDP-N-acetylglucosamine diphosphorylase activity"/>
    <property type="evidence" value="ECO:0007669"/>
    <property type="project" value="UniProtKB-EC"/>
</dbReference>
<evidence type="ECO:0000256" key="6">
    <source>
        <dbReference type="ARBA" id="ARBA00022679"/>
    </source>
</evidence>
<evidence type="ECO:0000313" key="15">
    <source>
        <dbReference type="Proteomes" id="UP000273828"/>
    </source>
</evidence>
<keyword evidence="8" id="KW-0511">Multifunctional enzyme</keyword>
<evidence type="ECO:0000256" key="4">
    <source>
        <dbReference type="ARBA" id="ARBA00012457"/>
    </source>
</evidence>
<evidence type="ECO:0000256" key="7">
    <source>
        <dbReference type="ARBA" id="ARBA00022695"/>
    </source>
</evidence>
<evidence type="ECO:0000256" key="9">
    <source>
        <dbReference type="ARBA" id="ARBA00023315"/>
    </source>
</evidence>
<sequence>MSDRTAVVLAAGEGKRLRPLTRHRPKPMLPAGVRPILEYVFDALIDAGITSIVVVVGYKRTDVQSHFGPSYRDVPLTYAVQEKQLGTGHAVLPAEPHVDGSFLLVNGDQVIDNRIVRDVLERHAASRAVTTIGLLRRSDIGEYGGVLTDNGTISEIVEAPRDDREYRLNSGVYAFDQTVFDAIRRATPRAGEHLIVDAIEGQIESGDSVVGVESDGFWADATYPWDLLEVADLIVETDSRVDDVDLTSTRVHESAALRPPIVAAPGCEIGAGAVVGPDVCLGANTTVGSNAVVERCVVDADVRVGQGATLLDCVIGRGVHIGAGTVVPGGPGDVRIGDRIFEDRRLGALFGDRVEDRGATRYAPGSIVGSDAVVRTGSIVSGRNTGRTEVGH</sequence>
<comment type="pathway">
    <text evidence="2">Nucleotide-sugar biosynthesis; UDP-N-acetyl-alpha-D-glucosamine biosynthesis; UDP-N-acetyl-alpha-D-glucosamine from N-acetyl-alpha-D-glucosamine 1-phosphate: step 1/1.</text>
</comment>
<dbReference type="InterPro" id="IPR029044">
    <property type="entry name" value="Nucleotide-diphossugar_trans"/>
</dbReference>
<protein>
    <recommendedName>
        <fullName evidence="5">Bifunctional protein GlmU</fullName>
        <ecNumber evidence="3">2.3.1.157</ecNumber>
        <ecNumber evidence="4">2.7.7.23</ecNumber>
    </recommendedName>
</protein>
<comment type="catalytic activity">
    <reaction evidence="10">
        <text>alpha-D-glucosamine 1-phosphate + acetyl-CoA = N-acetyl-alpha-D-glucosamine 1-phosphate + CoA + H(+)</text>
        <dbReference type="Rhea" id="RHEA:13725"/>
        <dbReference type="ChEBI" id="CHEBI:15378"/>
        <dbReference type="ChEBI" id="CHEBI:57287"/>
        <dbReference type="ChEBI" id="CHEBI:57288"/>
        <dbReference type="ChEBI" id="CHEBI:57776"/>
        <dbReference type="ChEBI" id="CHEBI:58516"/>
        <dbReference type="EC" id="2.3.1.157"/>
    </reaction>
</comment>
<evidence type="ECO:0000313" key="14">
    <source>
        <dbReference type="EMBL" id="RQG90215.1"/>
    </source>
</evidence>
<name>A0A3N6P4B8_9EURY</name>
<dbReference type="InterPro" id="IPR056729">
    <property type="entry name" value="GMPPB_C"/>
</dbReference>
<evidence type="ECO:0000256" key="3">
    <source>
        <dbReference type="ARBA" id="ARBA00012225"/>
    </source>
</evidence>
<evidence type="ECO:0000256" key="8">
    <source>
        <dbReference type="ARBA" id="ARBA00023268"/>
    </source>
</evidence>
<evidence type="ECO:0000256" key="2">
    <source>
        <dbReference type="ARBA" id="ARBA00005208"/>
    </source>
</evidence>
<dbReference type="Gene3D" id="2.160.10.10">
    <property type="entry name" value="Hexapeptide repeat proteins"/>
    <property type="match status" value="1"/>
</dbReference>
<dbReference type="Gene3D" id="3.90.550.10">
    <property type="entry name" value="Spore Coat Polysaccharide Biosynthesis Protein SpsA, Chain A"/>
    <property type="match status" value="1"/>
</dbReference>